<dbReference type="CDD" id="cd02227">
    <property type="entry name" value="cupin_TM1112-like"/>
    <property type="match status" value="1"/>
</dbReference>
<dbReference type="InterPro" id="IPR014710">
    <property type="entry name" value="RmlC-like_jellyroll"/>
</dbReference>
<reference evidence="2" key="1">
    <citation type="submission" date="2018-05" db="EMBL/GenBank/DDBJ databases">
        <authorList>
            <person name="Lanie J.A."/>
            <person name="Ng W.-L."/>
            <person name="Kazmierczak K.M."/>
            <person name="Andrzejewski T.M."/>
            <person name="Davidsen T.M."/>
            <person name="Wayne K.J."/>
            <person name="Tettelin H."/>
            <person name="Glass J.I."/>
            <person name="Rusch D."/>
            <person name="Podicherti R."/>
            <person name="Tsui H.-C.T."/>
            <person name="Winkler M.E."/>
        </authorList>
    </citation>
    <scope>NUCLEOTIDE SEQUENCE</scope>
</reference>
<sequence length="237" mass="26806">TGMQKMHLEPEEFQSKIPVQHIHVYYEDETLGLSVGVWDTTSMQEVFGPYPGNEFMWILEGQVSMIDGDDNATVIKKGQTFCVRNAIPVSWKQEGFLRKFYMTYADPKAAMPEITSAEGGIVILNAAKKMGKLDSTEPLVVNGEIPLQHEHIFFTDDAKNMLVGMWDSGALDSEMRPFPWYEFVQMLEGVVTITEEDGTQHIFKAGDAFFVPKGTVCSWKIDRYVKKIYAILDLSSD</sequence>
<accession>A0A382ZXE8</accession>
<dbReference type="AlphaFoldDB" id="A0A382ZXE8"/>
<feature type="domain" description="(S)-ureidoglycine aminohydrolase cupin" evidence="1">
    <location>
        <begin position="178"/>
        <end position="229"/>
    </location>
</feature>
<dbReference type="PANTHER" id="PTHR40943:SF1">
    <property type="entry name" value="CYTOPLASMIC PROTEIN"/>
    <property type="match status" value="1"/>
</dbReference>
<name>A0A382ZXE8_9ZZZZ</name>
<dbReference type="Gene3D" id="2.60.120.10">
    <property type="entry name" value="Jelly Rolls"/>
    <property type="match status" value="2"/>
</dbReference>
<dbReference type="SUPFAM" id="SSF51182">
    <property type="entry name" value="RmlC-like cupins"/>
    <property type="match status" value="2"/>
</dbReference>
<dbReference type="Pfam" id="PF05899">
    <property type="entry name" value="Cupin_3"/>
    <property type="match status" value="1"/>
</dbReference>
<dbReference type="InterPro" id="IPR008579">
    <property type="entry name" value="UGlyAH_Cupin_dom"/>
</dbReference>
<protein>
    <recommendedName>
        <fullName evidence="1">(S)-ureidoglycine aminohydrolase cupin domain-containing protein</fullName>
    </recommendedName>
</protein>
<feature type="non-terminal residue" evidence="2">
    <location>
        <position position="1"/>
    </location>
</feature>
<gene>
    <name evidence="2" type="ORF">METZ01_LOCUS452937</name>
</gene>
<evidence type="ECO:0000313" key="2">
    <source>
        <dbReference type="EMBL" id="SVE00083.1"/>
    </source>
</evidence>
<proteinExistence type="predicted"/>
<dbReference type="EMBL" id="UINC01187385">
    <property type="protein sequence ID" value="SVE00083.1"/>
    <property type="molecule type" value="Genomic_DNA"/>
</dbReference>
<organism evidence="2">
    <name type="scientific">marine metagenome</name>
    <dbReference type="NCBI Taxonomy" id="408172"/>
    <lineage>
        <taxon>unclassified sequences</taxon>
        <taxon>metagenomes</taxon>
        <taxon>ecological metagenomes</taxon>
    </lineage>
</organism>
<evidence type="ECO:0000259" key="1">
    <source>
        <dbReference type="Pfam" id="PF05899"/>
    </source>
</evidence>
<dbReference type="InterPro" id="IPR011051">
    <property type="entry name" value="RmlC_Cupin_sf"/>
</dbReference>
<dbReference type="PANTHER" id="PTHR40943">
    <property type="entry name" value="CYTOPLASMIC PROTEIN-RELATED"/>
    <property type="match status" value="1"/>
</dbReference>